<name>A0AAD9G9B2_9STRA</name>
<proteinExistence type="predicted"/>
<evidence type="ECO:0000259" key="5">
    <source>
        <dbReference type="Pfam" id="PF00909"/>
    </source>
</evidence>
<keyword evidence="7" id="KW-1185">Reference proteome</keyword>
<comment type="subcellular location">
    <subcellularLocation>
        <location evidence="1">Membrane</location>
        <topology evidence="1">Multi-pass membrane protein</topology>
    </subcellularLocation>
</comment>
<dbReference type="InterPro" id="IPR029020">
    <property type="entry name" value="Ammonium/urea_transptr"/>
</dbReference>
<dbReference type="InterPro" id="IPR024041">
    <property type="entry name" value="NH4_transpt_AmtB-like_dom"/>
</dbReference>
<dbReference type="Proteomes" id="UP001259832">
    <property type="component" value="Unassembled WGS sequence"/>
</dbReference>
<dbReference type="GO" id="GO:0016020">
    <property type="term" value="C:membrane"/>
    <property type="evidence" value="ECO:0007669"/>
    <property type="project" value="UniProtKB-SubCell"/>
</dbReference>
<dbReference type="AlphaFoldDB" id="A0AAD9G9B2"/>
<gene>
    <name evidence="6" type="ORF">P3T76_011400</name>
</gene>
<keyword evidence="2" id="KW-0812">Transmembrane</keyword>
<reference evidence="6" key="1">
    <citation type="submission" date="2023-08" db="EMBL/GenBank/DDBJ databases">
        <title>Reference Genome Resource for the Citrus Pathogen Phytophthora citrophthora.</title>
        <authorList>
            <person name="Moller H."/>
            <person name="Coetzee B."/>
            <person name="Rose L.J."/>
            <person name="Van Niekerk J.M."/>
        </authorList>
    </citation>
    <scope>NUCLEOTIDE SEQUENCE</scope>
    <source>
        <strain evidence="6">STE-U-9442</strain>
    </source>
</reference>
<dbReference type="Gene3D" id="1.10.3430.10">
    <property type="entry name" value="Ammonium transporter AmtB like domains"/>
    <property type="match status" value="1"/>
</dbReference>
<organism evidence="6 7">
    <name type="scientific">Phytophthora citrophthora</name>
    <dbReference type="NCBI Taxonomy" id="4793"/>
    <lineage>
        <taxon>Eukaryota</taxon>
        <taxon>Sar</taxon>
        <taxon>Stramenopiles</taxon>
        <taxon>Oomycota</taxon>
        <taxon>Peronosporomycetes</taxon>
        <taxon>Peronosporales</taxon>
        <taxon>Peronosporaceae</taxon>
        <taxon>Phytophthora</taxon>
    </lineage>
</organism>
<dbReference type="Pfam" id="PF00909">
    <property type="entry name" value="Ammonium_transp"/>
    <property type="match status" value="1"/>
</dbReference>
<accession>A0AAD9G9B2</accession>
<evidence type="ECO:0000313" key="6">
    <source>
        <dbReference type="EMBL" id="KAK1934197.1"/>
    </source>
</evidence>
<protein>
    <submittedName>
        <fullName evidence="6">Ammonium transporter</fullName>
    </submittedName>
</protein>
<dbReference type="EMBL" id="JASMQC010000026">
    <property type="protein sequence ID" value="KAK1934197.1"/>
    <property type="molecule type" value="Genomic_DNA"/>
</dbReference>
<evidence type="ECO:0000256" key="2">
    <source>
        <dbReference type="ARBA" id="ARBA00022692"/>
    </source>
</evidence>
<comment type="caution">
    <text evidence="6">The sequence shown here is derived from an EMBL/GenBank/DDBJ whole genome shotgun (WGS) entry which is preliminary data.</text>
</comment>
<evidence type="ECO:0000256" key="3">
    <source>
        <dbReference type="ARBA" id="ARBA00022989"/>
    </source>
</evidence>
<evidence type="ECO:0000256" key="1">
    <source>
        <dbReference type="ARBA" id="ARBA00004141"/>
    </source>
</evidence>
<keyword evidence="4" id="KW-0472">Membrane</keyword>
<keyword evidence="3" id="KW-1133">Transmembrane helix</keyword>
<evidence type="ECO:0000256" key="4">
    <source>
        <dbReference type="ARBA" id="ARBA00023136"/>
    </source>
</evidence>
<feature type="domain" description="Ammonium transporter AmtB-like" evidence="5">
    <location>
        <begin position="13"/>
        <end position="94"/>
    </location>
</feature>
<dbReference type="GO" id="GO:0008519">
    <property type="term" value="F:ammonium channel activity"/>
    <property type="evidence" value="ECO:0007669"/>
    <property type="project" value="InterPro"/>
</dbReference>
<evidence type="ECO:0000313" key="7">
    <source>
        <dbReference type="Proteomes" id="UP001259832"/>
    </source>
</evidence>
<sequence>MVLSLTWRSGFRAVRLQKHLRYNDTLNSFGTHGCGGFVGVPLTSLFATSGINSAIDGGALYGNGMQFVHQLIYQRVMAGHSATVTSLTLVLMKYNTLWVSASRKIRK</sequence>
<dbReference type="SUPFAM" id="SSF111352">
    <property type="entry name" value="Ammonium transporter"/>
    <property type="match status" value="1"/>
</dbReference>